<dbReference type="AlphaFoldDB" id="A0AB36P7M0"/>
<evidence type="ECO:0000313" key="1">
    <source>
        <dbReference type="EMBL" id="OXB07953.1"/>
    </source>
</evidence>
<comment type="caution">
    <text evidence="1">The sequence shown here is derived from an EMBL/GenBank/DDBJ whole genome shotgun (WGS) entry which is preliminary data.</text>
</comment>
<organism evidence="1 2">
    <name type="scientific">Flavobacterium pectinovorum</name>
    <dbReference type="NCBI Taxonomy" id="29533"/>
    <lineage>
        <taxon>Bacteria</taxon>
        <taxon>Pseudomonadati</taxon>
        <taxon>Bacteroidota</taxon>
        <taxon>Flavobacteriia</taxon>
        <taxon>Flavobacteriales</taxon>
        <taxon>Flavobacteriaceae</taxon>
        <taxon>Flavobacterium</taxon>
    </lineage>
</organism>
<accession>A0AB36P7M0</accession>
<dbReference type="EMBL" id="MUHB01000003">
    <property type="protein sequence ID" value="OXB07953.1"/>
    <property type="molecule type" value="Genomic_DNA"/>
</dbReference>
<evidence type="ECO:0000313" key="2">
    <source>
        <dbReference type="Proteomes" id="UP000198431"/>
    </source>
</evidence>
<reference evidence="1 2" key="1">
    <citation type="submission" date="2016-11" db="EMBL/GenBank/DDBJ databases">
        <title>Whole genomes of Flavobacteriaceae.</title>
        <authorList>
            <person name="Stine C."/>
            <person name="Li C."/>
            <person name="Tadesse D."/>
        </authorList>
    </citation>
    <scope>NUCLEOTIDE SEQUENCE [LARGE SCALE GENOMIC DNA]</scope>
    <source>
        <strain evidence="1 2">ATCC 19366</strain>
    </source>
</reference>
<protein>
    <submittedName>
        <fullName evidence="1">Uncharacterized protein</fullName>
    </submittedName>
</protein>
<sequence>MIFYKSDCKSFFFIKFEEPFYKIVILKLKRGYVVINNKRESIMKLIDKLSDFYDKLTNADSDWKNRTYDFYLLFGNEDESKSPWLKSNWDSNFKPYFEAILNQIENNNETGIRVNKYKTEKRVSQKDNKEFIYHSEIKLGRLKWNDKSHDKWTIENENEEYFQSFELWSPIWTVCEKRQTPPEIFISISNERNFDNSSEVQFGYFGVIAIAKSSNVDAKSILSDLSKKVNAKATVVKLRRWGIPEKEGKWFFINGIQDTFSNSIYEKDLHALNFDELEFEPVWEIIHRQK</sequence>
<dbReference type="Proteomes" id="UP000198431">
    <property type="component" value="Unassembled WGS sequence"/>
</dbReference>
<name>A0AB36P7M0_9FLAO</name>
<proteinExistence type="predicted"/>
<gene>
    <name evidence="1" type="ORF">B0A72_03600</name>
</gene>